<dbReference type="EMBL" id="BNJR01000004">
    <property type="protein sequence ID" value="GHP13033.1"/>
    <property type="molecule type" value="Genomic_DNA"/>
</dbReference>
<dbReference type="InterPro" id="IPR039422">
    <property type="entry name" value="MarR/SlyA-like"/>
</dbReference>
<comment type="subcellular location">
    <subcellularLocation>
        <location evidence="1">Cytoplasm</location>
    </subcellularLocation>
</comment>
<evidence type="ECO:0000256" key="3">
    <source>
        <dbReference type="ARBA" id="ARBA00023015"/>
    </source>
</evidence>
<dbReference type="PANTHER" id="PTHR33164">
    <property type="entry name" value="TRANSCRIPTIONAL REGULATOR, MARR FAMILY"/>
    <property type="match status" value="1"/>
</dbReference>
<dbReference type="InterPro" id="IPR055166">
    <property type="entry name" value="Transc_reg_Sar_Rot_HTH"/>
</dbReference>
<evidence type="ECO:0000256" key="1">
    <source>
        <dbReference type="ARBA" id="ARBA00004496"/>
    </source>
</evidence>
<protein>
    <submittedName>
        <fullName evidence="7">MarR family transcriptional regulator</fullName>
    </submittedName>
</protein>
<organism evidence="7 8">
    <name type="scientific">Lentilactobacillus fungorum</name>
    <dbReference type="NCBI Taxonomy" id="2201250"/>
    <lineage>
        <taxon>Bacteria</taxon>
        <taxon>Bacillati</taxon>
        <taxon>Bacillota</taxon>
        <taxon>Bacilli</taxon>
        <taxon>Lactobacillales</taxon>
        <taxon>Lactobacillaceae</taxon>
        <taxon>Lentilactobacillus</taxon>
    </lineage>
</organism>
<sequence length="151" mass="17516">MANTQPIQLDTQLCFQLYTANKKFNHFYQTALKPFNLTYPQYIAMLTLWQYAPLTVKELGQHLNLDSGTLTPLLKRLESRGWISRTRSSKDERTVNIELTEMAAQERDKVFDHVSHCFDVLGLQDTDKQDCSKAIQLIEDKLDAYNQNEAE</sequence>
<dbReference type="SUPFAM" id="SSF46785">
    <property type="entry name" value="Winged helix' DNA-binding domain"/>
    <property type="match status" value="1"/>
</dbReference>
<dbReference type="PROSITE" id="PS50995">
    <property type="entry name" value="HTH_MARR_2"/>
    <property type="match status" value="1"/>
</dbReference>
<accession>A0ABQ3VWJ0</accession>
<feature type="domain" description="HTH marR-type" evidence="6">
    <location>
        <begin position="10"/>
        <end position="143"/>
    </location>
</feature>
<keyword evidence="2" id="KW-0963">Cytoplasm</keyword>
<keyword evidence="8" id="KW-1185">Reference proteome</keyword>
<dbReference type="RefSeq" id="WP_203629070.1">
    <property type="nucleotide sequence ID" value="NZ_BNJR01000004.1"/>
</dbReference>
<evidence type="ECO:0000256" key="5">
    <source>
        <dbReference type="ARBA" id="ARBA00023163"/>
    </source>
</evidence>
<evidence type="ECO:0000313" key="8">
    <source>
        <dbReference type="Proteomes" id="UP000604765"/>
    </source>
</evidence>
<keyword evidence="3" id="KW-0805">Transcription regulation</keyword>
<evidence type="ECO:0000313" key="7">
    <source>
        <dbReference type="EMBL" id="GHP13033.1"/>
    </source>
</evidence>
<dbReference type="InterPro" id="IPR000835">
    <property type="entry name" value="HTH_MarR-typ"/>
</dbReference>
<keyword evidence="4" id="KW-0238">DNA-binding</keyword>
<gene>
    <name evidence="7" type="ORF">YK48G_04580</name>
</gene>
<evidence type="ECO:0000259" key="6">
    <source>
        <dbReference type="PROSITE" id="PS50995"/>
    </source>
</evidence>
<proteinExistence type="predicted"/>
<name>A0ABQ3VWJ0_9LACO</name>
<dbReference type="InterPro" id="IPR036388">
    <property type="entry name" value="WH-like_DNA-bd_sf"/>
</dbReference>
<dbReference type="PANTHER" id="PTHR33164:SF5">
    <property type="entry name" value="ORGANIC HYDROPEROXIDE RESISTANCE TRANSCRIPTIONAL REGULATOR"/>
    <property type="match status" value="1"/>
</dbReference>
<reference evidence="7 8" key="1">
    <citation type="journal article" date="2021" name="Int. J. Syst. Evol. Microbiol.">
        <title>Lentilactobacillus fungorum sp. nov., isolated from spent mushroom substrates.</title>
        <authorList>
            <person name="Tohno M."/>
            <person name="Tanizawa Y."/>
            <person name="Kojima Y."/>
            <person name="Sakamoto M."/>
            <person name="Ohkuma M."/>
            <person name="Kobayashi H."/>
        </authorList>
    </citation>
    <scope>NUCLEOTIDE SEQUENCE [LARGE SCALE GENOMIC DNA]</scope>
    <source>
        <strain evidence="7 8">YK48G</strain>
    </source>
</reference>
<dbReference type="SMART" id="SM00347">
    <property type="entry name" value="HTH_MARR"/>
    <property type="match status" value="1"/>
</dbReference>
<dbReference type="InterPro" id="IPR036390">
    <property type="entry name" value="WH_DNA-bd_sf"/>
</dbReference>
<dbReference type="Proteomes" id="UP000604765">
    <property type="component" value="Unassembled WGS sequence"/>
</dbReference>
<comment type="caution">
    <text evidence="7">The sequence shown here is derived from an EMBL/GenBank/DDBJ whole genome shotgun (WGS) entry which is preliminary data.</text>
</comment>
<dbReference type="Pfam" id="PF22381">
    <property type="entry name" value="Staph_reg_Sar_Rot"/>
    <property type="match status" value="1"/>
</dbReference>
<evidence type="ECO:0000256" key="2">
    <source>
        <dbReference type="ARBA" id="ARBA00022490"/>
    </source>
</evidence>
<evidence type="ECO:0000256" key="4">
    <source>
        <dbReference type="ARBA" id="ARBA00023125"/>
    </source>
</evidence>
<keyword evidence="5" id="KW-0804">Transcription</keyword>
<dbReference type="Gene3D" id="1.10.10.10">
    <property type="entry name" value="Winged helix-like DNA-binding domain superfamily/Winged helix DNA-binding domain"/>
    <property type="match status" value="1"/>
</dbReference>
<dbReference type="PRINTS" id="PR00598">
    <property type="entry name" value="HTHMARR"/>
</dbReference>